<comment type="caution">
    <text evidence="1">The sequence shown here is derived from an EMBL/GenBank/DDBJ whole genome shotgun (WGS) entry which is preliminary data.</text>
</comment>
<dbReference type="Proteomes" id="UP000701853">
    <property type="component" value="Chromosome 11"/>
</dbReference>
<dbReference type="Gene3D" id="3.30.70.270">
    <property type="match status" value="2"/>
</dbReference>
<reference evidence="1 2" key="1">
    <citation type="journal article" date="2021" name="bioRxiv">
        <title>The Gossypium anomalum genome as a resource for cotton improvement and evolutionary analysis of hybrid incompatibility.</title>
        <authorList>
            <person name="Grover C.E."/>
            <person name="Yuan D."/>
            <person name="Arick M.A."/>
            <person name="Miller E.R."/>
            <person name="Hu G."/>
            <person name="Peterson D.G."/>
            <person name="Wendel J.F."/>
            <person name="Udall J.A."/>
        </authorList>
    </citation>
    <scope>NUCLEOTIDE SEQUENCE [LARGE SCALE GENOMIC DNA]</scope>
    <source>
        <strain evidence="1">JFW-Udall</strain>
        <tissue evidence="1">Leaf</tissue>
    </source>
</reference>
<accession>A0A8J6CNI4</accession>
<gene>
    <name evidence="1" type="ORF">CXB51_028663</name>
</gene>
<evidence type="ECO:0000313" key="2">
    <source>
        <dbReference type="Proteomes" id="UP000701853"/>
    </source>
</evidence>
<sequence length="123" mass="14195">MELRGYVLTTEDLLDELAGAKFYSKIDLRPEEDIPKTASRTHHGQELRKHRLFAKKSKCFFGQRQVEYLGQIISYEGVAMNPAKIEAMVKWPLPNSLKPLRGFLGLTGYYRKFIRGYGEITNL</sequence>
<dbReference type="EMBL" id="JAHUZN010000011">
    <property type="protein sequence ID" value="KAG8478854.1"/>
    <property type="molecule type" value="Genomic_DNA"/>
</dbReference>
<dbReference type="OrthoDB" id="1002013at2759"/>
<protein>
    <recommendedName>
        <fullName evidence="3">Reverse transcriptase</fullName>
    </recommendedName>
</protein>
<evidence type="ECO:0000313" key="1">
    <source>
        <dbReference type="EMBL" id="KAG8478854.1"/>
    </source>
</evidence>
<evidence type="ECO:0008006" key="3">
    <source>
        <dbReference type="Google" id="ProtNLM"/>
    </source>
</evidence>
<proteinExistence type="predicted"/>
<dbReference type="InterPro" id="IPR051320">
    <property type="entry name" value="Viral_Replic_Matur_Polypro"/>
</dbReference>
<dbReference type="InterPro" id="IPR043128">
    <property type="entry name" value="Rev_trsase/Diguanyl_cyclase"/>
</dbReference>
<dbReference type="PANTHER" id="PTHR33064">
    <property type="entry name" value="POL PROTEIN"/>
    <property type="match status" value="1"/>
</dbReference>
<name>A0A8J6CNI4_9ROSI</name>
<dbReference type="SUPFAM" id="SSF56672">
    <property type="entry name" value="DNA/RNA polymerases"/>
    <property type="match status" value="1"/>
</dbReference>
<organism evidence="1 2">
    <name type="scientific">Gossypium anomalum</name>
    <dbReference type="NCBI Taxonomy" id="47600"/>
    <lineage>
        <taxon>Eukaryota</taxon>
        <taxon>Viridiplantae</taxon>
        <taxon>Streptophyta</taxon>
        <taxon>Embryophyta</taxon>
        <taxon>Tracheophyta</taxon>
        <taxon>Spermatophyta</taxon>
        <taxon>Magnoliopsida</taxon>
        <taxon>eudicotyledons</taxon>
        <taxon>Gunneridae</taxon>
        <taxon>Pentapetalae</taxon>
        <taxon>rosids</taxon>
        <taxon>malvids</taxon>
        <taxon>Malvales</taxon>
        <taxon>Malvaceae</taxon>
        <taxon>Malvoideae</taxon>
        <taxon>Gossypium</taxon>
    </lineage>
</organism>
<dbReference type="PANTHER" id="PTHR33064:SF37">
    <property type="entry name" value="RIBONUCLEASE H"/>
    <property type="match status" value="1"/>
</dbReference>
<dbReference type="AlphaFoldDB" id="A0A8J6CNI4"/>
<keyword evidence="2" id="KW-1185">Reference proteome</keyword>
<dbReference type="InterPro" id="IPR043502">
    <property type="entry name" value="DNA/RNA_pol_sf"/>
</dbReference>